<feature type="non-terminal residue" evidence="1">
    <location>
        <position position="363"/>
    </location>
</feature>
<evidence type="ECO:0000313" key="2">
    <source>
        <dbReference type="Proteomes" id="UP001140234"/>
    </source>
</evidence>
<name>A0ACC1JJA1_9FUNG</name>
<evidence type="ECO:0000313" key="1">
    <source>
        <dbReference type="EMBL" id="KAJ2759136.1"/>
    </source>
</evidence>
<proteinExistence type="predicted"/>
<gene>
    <name evidence="1" type="ORF">IWQ57_006634</name>
</gene>
<comment type="caution">
    <text evidence="1">The sequence shown here is derived from an EMBL/GenBank/DDBJ whole genome shotgun (WGS) entry which is preliminary data.</text>
</comment>
<dbReference type="EMBL" id="JANBUJ010003883">
    <property type="protein sequence ID" value="KAJ2759136.1"/>
    <property type="molecule type" value="Genomic_DNA"/>
</dbReference>
<accession>A0ACC1JJA1</accession>
<sequence length="363" mass="38111">AVGGPAAAGGADPADPRGLGRGQHVAAGAAGACGGRRRAARGDGVADASDAVAGDAGGADGGGAGVCERAGAVPVDERRQDRQRRVPHAGRRRGVPPGGAHRSGGARAQRRAQRARPAGQRPAAVRAGHEHAAGAVLVGHGRERRLPRVQAVPAQRVPAVRAPVAARRARVRAAGRRVPGRGRPAAVLAPEAPRRRRQNLRVPRGHDPERQRRAAAPGRAPVGLSARLWRPHERRLHCRTARRHARAASDHPVAHGPPARLAAAARRRRHPPHPRDLRRSARAPAPLHQAPRPRPPPGRAPGLGPAGRRPAVRARRLHPAVQPAQPVQPVQPAQPCSRRPAAAPAAALPEARPAAQPRRRRRC</sequence>
<organism evidence="1 2">
    <name type="scientific">Coemansia nantahalensis</name>
    <dbReference type="NCBI Taxonomy" id="2789366"/>
    <lineage>
        <taxon>Eukaryota</taxon>
        <taxon>Fungi</taxon>
        <taxon>Fungi incertae sedis</taxon>
        <taxon>Zoopagomycota</taxon>
        <taxon>Kickxellomycotina</taxon>
        <taxon>Kickxellomycetes</taxon>
        <taxon>Kickxellales</taxon>
        <taxon>Kickxellaceae</taxon>
        <taxon>Coemansia</taxon>
    </lineage>
</organism>
<keyword evidence="2" id="KW-1185">Reference proteome</keyword>
<feature type="non-terminal residue" evidence="1">
    <location>
        <position position="1"/>
    </location>
</feature>
<protein>
    <submittedName>
        <fullName evidence="1">Uncharacterized protein</fullName>
    </submittedName>
</protein>
<dbReference type="Proteomes" id="UP001140234">
    <property type="component" value="Unassembled WGS sequence"/>
</dbReference>
<reference evidence="1" key="1">
    <citation type="submission" date="2022-07" db="EMBL/GenBank/DDBJ databases">
        <title>Phylogenomic reconstructions and comparative analyses of Kickxellomycotina fungi.</title>
        <authorList>
            <person name="Reynolds N.K."/>
            <person name="Stajich J.E."/>
            <person name="Barry K."/>
            <person name="Grigoriev I.V."/>
            <person name="Crous P."/>
            <person name="Smith M.E."/>
        </authorList>
    </citation>
    <scope>NUCLEOTIDE SEQUENCE</scope>
    <source>
        <strain evidence="1">CBS 109366</strain>
    </source>
</reference>